<dbReference type="GO" id="GO:0009055">
    <property type="term" value="F:electron transfer activity"/>
    <property type="evidence" value="ECO:0007669"/>
    <property type="project" value="InterPro"/>
</dbReference>
<evidence type="ECO:0000313" key="6">
    <source>
        <dbReference type="EMBL" id="SIQ15288.1"/>
    </source>
</evidence>
<dbReference type="Pfam" id="PF14930">
    <property type="entry name" value="Qn_am_d_aII"/>
    <property type="match status" value="1"/>
</dbReference>
<dbReference type="EMBL" id="FTMN01000002">
    <property type="protein sequence ID" value="SIQ15288.1"/>
    <property type="molecule type" value="Genomic_DNA"/>
</dbReference>
<dbReference type="InterPro" id="IPR013783">
    <property type="entry name" value="Ig-like_fold"/>
</dbReference>
<evidence type="ECO:0000259" key="3">
    <source>
        <dbReference type="Pfam" id="PF09099"/>
    </source>
</evidence>
<dbReference type="NCBIfam" id="TIGR03908">
    <property type="entry name" value="QH_alpha"/>
    <property type="match status" value="1"/>
</dbReference>
<dbReference type="Gene3D" id="2.60.40.10">
    <property type="entry name" value="Immunoglobulins"/>
    <property type="match status" value="2"/>
</dbReference>
<name>A0A1N6QFF5_9GAMM</name>
<protein>
    <submittedName>
        <fullName evidence="6">Quinohemoprotein amine dehydrogenase</fullName>
    </submittedName>
</protein>
<dbReference type="Pfam" id="PF09100">
    <property type="entry name" value="Qn_am_d_aIV"/>
    <property type="match status" value="1"/>
</dbReference>
<dbReference type="eggNOG" id="COG2010">
    <property type="taxonomic scope" value="Bacteria"/>
</dbReference>
<keyword evidence="7" id="KW-1185">Reference proteome</keyword>
<reference evidence="6 7" key="1">
    <citation type="submission" date="2017-01" db="EMBL/GenBank/DDBJ databases">
        <authorList>
            <person name="Mah S.A."/>
            <person name="Swanson W.J."/>
            <person name="Moy G.W."/>
            <person name="Vacquier V.D."/>
        </authorList>
    </citation>
    <scope>NUCLEOTIDE SEQUENCE [LARGE SCALE GENOMIC DNA]</scope>
    <source>
        <strain evidence="6 7">DSM 7027</strain>
    </source>
</reference>
<feature type="chain" id="PRO_5012094103" evidence="1">
    <location>
        <begin position="29"/>
        <end position="531"/>
    </location>
</feature>
<dbReference type="Gene3D" id="1.10.760.10">
    <property type="entry name" value="Cytochrome c-like domain"/>
    <property type="match status" value="1"/>
</dbReference>
<evidence type="ECO:0000256" key="1">
    <source>
        <dbReference type="SAM" id="SignalP"/>
    </source>
</evidence>
<sequence length="531" mass="57685">MNTTKTLKPLGGGLLALAVALATQTAQAAPEAEQIIQNNCLACHTQEGDNQWSRISHQRKSPEGWLMTIARMQVMHGLQISDEDRRTLVKYLSDRQGLAPSETEGVRYALERRLNTSEAFDSQAFTEMCARCHSGARVMLQRRPASEWEHLVHFHLGQWPTTEFQALARDRDWLDLALNEMVPELAEMLPMDSKAWNEWQQQAEAPVDGDWTLAGHMPGKGAFHARMQVTPAQGDDQYRLTLTGEYDDGSALKGEGQAVVYTGYEWRANIEIDGQVMRQVFALKDGQLSGRMFLRDKDEVGADVVAARDAKGASRILALQPAYIKAGTEAEISIVGTGLSGMPVLGAGVDVIEVISESPDLIRVRARAAEDASGVVTASVGTAEGGRFAVYDRVANVKVVPEFAVARVGGNGSSTPRVEARFEAEAWAVGADGKAGTADDYRIGMMPATWSVAPFDAVAEADRDVHFTGRMNSSTGVFTPAAAGPNPERRMMTNNAGNLKVQAQVQDGGETHNAEGQMIVTVQRWNNPPIP</sequence>
<feature type="domain" description="Quinohemoprotein amine dehydrogenase alpha subunit" evidence="4">
    <location>
        <begin position="397"/>
        <end position="530"/>
    </location>
</feature>
<feature type="domain" description="Quinohemoprotein amine dehydrogenase alpha subunit" evidence="3">
    <location>
        <begin position="314"/>
        <end position="392"/>
    </location>
</feature>
<dbReference type="InterPro" id="IPR036718">
    <property type="entry name" value="H-AmDH_asu_dom2_sf"/>
</dbReference>
<dbReference type="STRING" id="49186.SAMN05421647_102468"/>
<dbReference type="SUPFAM" id="SSF81296">
    <property type="entry name" value="E set domains"/>
    <property type="match status" value="2"/>
</dbReference>
<dbReference type="SUPFAM" id="SSF69298">
    <property type="entry name" value="Quinohemoprotein amine dehydrogenase A chain, domain 3"/>
    <property type="match status" value="1"/>
</dbReference>
<dbReference type="InterPro" id="IPR036909">
    <property type="entry name" value="Cyt_c-like_dom_sf"/>
</dbReference>
<dbReference type="InterPro" id="IPR009111">
    <property type="entry name" value="QH-AmDH_asu_dom2"/>
</dbReference>
<dbReference type="GO" id="GO:0020037">
    <property type="term" value="F:heme binding"/>
    <property type="evidence" value="ECO:0007669"/>
    <property type="project" value="InterPro"/>
</dbReference>
<accession>A0A1N6QFF5</accession>
<organism evidence="6 7">
    <name type="scientific">Marinobacterium stanieri</name>
    <dbReference type="NCBI Taxonomy" id="49186"/>
    <lineage>
        <taxon>Bacteria</taxon>
        <taxon>Pseudomonadati</taxon>
        <taxon>Pseudomonadota</taxon>
        <taxon>Gammaproteobacteria</taxon>
        <taxon>Oceanospirillales</taxon>
        <taxon>Oceanospirillaceae</taxon>
        <taxon>Marinobacterium</taxon>
    </lineage>
</organism>
<dbReference type="InterPro" id="IPR015184">
    <property type="entry name" value="QH-AmDH_asu_dom_IV"/>
</dbReference>
<dbReference type="InterPro" id="IPR015182">
    <property type="entry name" value="QH-AmDH_asu_heme-bd_dom"/>
</dbReference>
<dbReference type="Gene3D" id="2.40.128.120">
    <property type="entry name" value="Quinohemoprotein amine dehydrogenase alpha subunit, domain 2"/>
    <property type="match status" value="1"/>
</dbReference>
<feature type="domain" description="Quinohemoprotein amine dehydrogenase alpha subunit haem binding" evidence="2">
    <location>
        <begin position="32"/>
        <end position="196"/>
    </location>
</feature>
<proteinExistence type="predicted"/>
<dbReference type="InterPro" id="IPR023887">
    <property type="entry name" value="QH-AmDH_asu"/>
</dbReference>
<dbReference type="SUPFAM" id="SSF46626">
    <property type="entry name" value="Cytochrome c"/>
    <property type="match status" value="2"/>
</dbReference>
<dbReference type="AlphaFoldDB" id="A0A1N6QFF5"/>
<evidence type="ECO:0000259" key="2">
    <source>
        <dbReference type="Pfam" id="PF09098"/>
    </source>
</evidence>
<dbReference type="Pfam" id="PF09099">
    <property type="entry name" value="Qn_am_d_aIII"/>
    <property type="match status" value="1"/>
</dbReference>
<gene>
    <name evidence="6" type="ORF">SAMN05421647_102468</name>
</gene>
<evidence type="ECO:0000259" key="5">
    <source>
        <dbReference type="Pfam" id="PF14930"/>
    </source>
</evidence>
<dbReference type="RefSeq" id="WP_217695098.1">
    <property type="nucleotide sequence ID" value="NZ_FTMN01000002.1"/>
</dbReference>
<dbReference type="InterPro" id="IPR014756">
    <property type="entry name" value="Ig_E-set"/>
</dbReference>
<keyword evidence="1" id="KW-0732">Signal</keyword>
<dbReference type="InterPro" id="IPR015183">
    <property type="entry name" value="QH-AmDH_asu_dom_III"/>
</dbReference>
<feature type="domain" description="Quinohemoprotein amine dehydrogenase alpha subunit" evidence="5">
    <location>
        <begin position="206"/>
        <end position="308"/>
    </location>
</feature>
<evidence type="ECO:0000313" key="7">
    <source>
        <dbReference type="Proteomes" id="UP000186895"/>
    </source>
</evidence>
<dbReference type="Pfam" id="PF09098">
    <property type="entry name" value="Dehyd-heme_bind"/>
    <property type="match status" value="1"/>
</dbReference>
<evidence type="ECO:0000259" key="4">
    <source>
        <dbReference type="Pfam" id="PF09100"/>
    </source>
</evidence>
<dbReference type="Proteomes" id="UP000186895">
    <property type="component" value="Unassembled WGS sequence"/>
</dbReference>
<feature type="signal peptide" evidence="1">
    <location>
        <begin position="1"/>
        <end position="28"/>
    </location>
</feature>